<keyword evidence="1" id="KW-1133">Transmembrane helix</keyword>
<gene>
    <name evidence="2" type="ORF">HYALB_00007185</name>
</gene>
<dbReference type="Proteomes" id="UP000701801">
    <property type="component" value="Unassembled WGS sequence"/>
</dbReference>
<comment type="caution">
    <text evidence="2">The sequence shown here is derived from an EMBL/GenBank/DDBJ whole genome shotgun (WGS) entry which is preliminary data.</text>
</comment>
<evidence type="ECO:0000313" key="2">
    <source>
        <dbReference type="EMBL" id="CAG8980693.1"/>
    </source>
</evidence>
<evidence type="ECO:0008006" key="4">
    <source>
        <dbReference type="Google" id="ProtNLM"/>
    </source>
</evidence>
<evidence type="ECO:0000313" key="3">
    <source>
        <dbReference type="Proteomes" id="UP000701801"/>
    </source>
</evidence>
<organism evidence="2 3">
    <name type="scientific">Hymenoscyphus albidus</name>
    <dbReference type="NCBI Taxonomy" id="595503"/>
    <lineage>
        <taxon>Eukaryota</taxon>
        <taxon>Fungi</taxon>
        <taxon>Dikarya</taxon>
        <taxon>Ascomycota</taxon>
        <taxon>Pezizomycotina</taxon>
        <taxon>Leotiomycetes</taxon>
        <taxon>Helotiales</taxon>
        <taxon>Helotiaceae</taxon>
        <taxon>Hymenoscyphus</taxon>
    </lineage>
</organism>
<keyword evidence="1" id="KW-0812">Transmembrane</keyword>
<name>A0A9N9LTY8_9HELO</name>
<dbReference type="AlphaFoldDB" id="A0A9N9LTY8"/>
<keyword evidence="3" id="KW-1185">Reference proteome</keyword>
<sequence>MRENDRKFLGYKMQALTLFAHGAQKKKKKKKKKGKSFVQIDQLKKNWASAVFGVGCAFFVSLVNLTPLPFFLFESLRWRPSGAPTALILAVDWEFMGSRRVLGSTM</sequence>
<evidence type="ECO:0000256" key="1">
    <source>
        <dbReference type="SAM" id="Phobius"/>
    </source>
</evidence>
<proteinExistence type="predicted"/>
<keyword evidence="1" id="KW-0472">Membrane</keyword>
<accession>A0A9N9LTY8</accession>
<dbReference type="EMBL" id="CAJVRM010000407">
    <property type="protein sequence ID" value="CAG8980693.1"/>
    <property type="molecule type" value="Genomic_DNA"/>
</dbReference>
<reference evidence="2" key="1">
    <citation type="submission" date="2021-07" db="EMBL/GenBank/DDBJ databases">
        <authorList>
            <person name="Durling M."/>
        </authorList>
    </citation>
    <scope>NUCLEOTIDE SEQUENCE</scope>
</reference>
<protein>
    <recommendedName>
        <fullName evidence="4">Transmembrane protein</fullName>
    </recommendedName>
</protein>
<feature type="transmembrane region" description="Helical" evidence="1">
    <location>
        <begin position="49"/>
        <end position="73"/>
    </location>
</feature>